<dbReference type="PANTHER" id="PTHR12276:SF112">
    <property type="entry name" value="EPSIN 3A-RELATED"/>
    <property type="match status" value="1"/>
</dbReference>
<reference evidence="8" key="1">
    <citation type="submission" date="2025-05" db="UniProtKB">
        <authorList>
            <consortium name="Ensembl"/>
        </authorList>
    </citation>
    <scope>IDENTIFICATION</scope>
</reference>
<feature type="compositionally biased region" description="Polar residues" evidence="6">
    <location>
        <begin position="351"/>
        <end position="363"/>
    </location>
</feature>
<evidence type="ECO:0000259" key="7">
    <source>
        <dbReference type="PROSITE" id="PS50942"/>
    </source>
</evidence>
<dbReference type="Proteomes" id="UP000261540">
    <property type="component" value="Unplaced"/>
</dbReference>
<dbReference type="GO" id="GO:0030276">
    <property type="term" value="F:clathrin binding"/>
    <property type="evidence" value="ECO:0007669"/>
    <property type="project" value="TreeGrafter"/>
</dbReference>
<dbReference type="GO" id="GO:0006897">
    <property type="term" value="P:endocytosis"/>
    <property type="evidence" value="ECO:0007669"/>
    <property type="project" value="TreeGrafter"/>
</dbReference>
<feature type="region of interest" description="Disordered" evidence="6">
    <location>
        <begin position="530"/>
        <end position="633"/>
    </location>
</feature>
<comment type="subcellular location">
    <subcellularLocation>
        <location evidence="1">Cytoplasm</location>
    </subcellularLocation>
</comment>
<dbReference type="SMART" id="SM00726">
    <property type="entry name" value="UIM"/>
    <property type="match status" value="4"/>
</dbReference>
<dbReference type="Pfam" id="PF01417">
    <property type="entry name" value="ENTH"/>
    <property type="match status" value="1"/>
</dbReference>
<dbReference type="SMART" id="SM00273">
    <property type="entry name" value="ENTH"/>
    <property type="match status" value="1"/>
</dbReference>
<keyword evidence="5" id="KW-0446">Lipid-binding</keyword>
<organism evidence="8 9">
    <name type="scientific">Paramormyrops kingsleyae</name>
    <dbReference type="NCBI Taxonomy" id="1676925"/>
    <lineage>
        <taxon>Eukaryota</taxon>
        <taxon>Metazoa</taxon>
        <taxon>Chordata</taxon>
        <taxon>Craniata</taxon>
        <taxon>Vertebrata</taxon>
        <taxon>Euteleostomi</taxon>
        <taxon>Actinopterygii</taxon>
        <taxon>Neopterygii</taxon>
        <taxon>Teleostei</taxon>
        <taxon>Osteoglossocephala</taxon>
        <taxon>Osteoglossomorpha</taxon>
        <taxon>Osteoglossiformes</taxon>
        <taxon>Mormyridae</taxon>
        <taxon>Paramormyrops</taxon>
    </lineage>
</organism>
<evidence type="ECO:0000256" key="4">
    <source>
        <dbReference type="ARBA" id="ARBA00022553"/>
    </source>
</evidence>
<protein>
    <submittedName>
        <fullName evidence="8">Epsin 3a</fullName>
    </submittedName>
</protein>
<feature type="region of interest" description="Disordered" evidence="6">
    <location>
        <begin position="184"/>
        <end position="227"/>
    </location>
</feature>
<evidence type="ECO:0000313" key="8">
    <source>
        <dbReference type="Ensembl" id="ENSPKIP00000041169.1"/>
    </source>
</evidence>
<dbReference type="PANTHER" id="PTHR12276">
    <property type="entry name" value="EPSIN/ENT-RELATED"/>
    <property type="match status" value="1"/>
</dbReference>
<accession>A0A3B3TEI8</accession>
<dbReference type="OrthoDB" id="4033880at2759"/>
<feature type="domain" description="ENTH" evidence="7">
    <location>
        <begin position="12"/>
        <end position="144"/>
    </location>
</feature>
<dbReference type="InterPro" id="IPR003903">
    <property type="entry name" value="UIM_dom"/>
</dbReference>
<evidence type="ECO:0000256" key="3">
    <source>
        <dbReference type="ARBA" id="ARBA00022490"/>
    </source>
</evidence>
<dbReference type="KEGG" id="pki:111852871"/>
<dbReference type="GO" id="GO:0005768">
    <property type="term" value="C:endosome"/>
    <property type="evidence" value="ECO:0007669"/>
    <property type="project" value="TreeGrafter"/>
</dbReference>
<dbReference type="PROSITE" id="PS50942">
    <property type="entry name" value="ENTH"/>
    <property type="match status" value="1"/>
</dbReference>
<dbReference type="GO" id="GO:0005543">
    <property type="term" value="F:phospholipid binding"/>
    <property type="evidence" value="ECO:0007669"/>
    <property type="project" value="TreeGrafter"/>
</dbReference>
<dbReference type="Gene3D" id="1.25.40.90">
    <property type="match status" value="1"/>
</dbReference>
<evidence type="ECO:0000313" key="9">
    <source>
        <dbReference type="Proteomes" id="UP000261540"/>
    </source>
</evidence>
<feature type="compositionally biased region" description="Low complexity" evidence="6">
    <location>
        <begin position="560"/>
        <end position="569"/>
    </location>
</feature>
<dbReference type="CDD" id="cd16990">
    <property type="entry name" value="ENTH_Epsin"/>
    <property type="match status" value="1"/>
</dbReference>
<feature type="compositionally biased region" description="Polar residues" evidence="6">
    <location>
        <begin position="206"/>
        <end position="219"/>
    </location>
</feature>
<feature type="compositionally biased region" description="Low complexity" evidence="6">
    <location>
        <begin position="194"/>
        <end position="205"/>
    </location>
</feature>
<feature type="compositionally biased region" description="Polar residues" evidence="6">
    <location>
        <begin position="545"/>
        <end position="559"/>
    </location>
</feature>
<dbReference type="InterPro" id="IPR013809">
    <property type="entry name" value="ENTH"/>
</dbReference>
<dbReference type="Ensembl" id="ENSPKIT00000022178.1">
    <property type="protein sequence ID" value="ENSPKIP00000041147.1"/>
    <property type="gene ID" value="ENSPKIG00000017812.1"/>
</dbReference>
<proteinExistence type="inferred from homology"/>
<dbReference type="InterPro" id="IPR008942">
    <property type="entry name" value="ENTH_VHS"/>
</dbReference>
<dbReference type="GO" id="GO:0030125">
    <property type="term" value="C:clathrin vesicle coat"/>
    <property type="evidence" value="ECO:0007669"/>
    <property type="project" value="TreeGrafter"/>
</dbReference>
<feature type="compositionally biased region" description="Basic and acidic residues" evidence="6">
    <location>
        <begin position="466"/>
        <end position="480"/>
    </location>
</feature>
<comment type="similarity">
    <text evidence="2">Belongs to the epsin family.</text>
</comment>
<dbReference type="PROSITE" id="PS50330">
    <property type="entry name" value="UIM"/>
    <property type="match status" value="1"/>
</dbReference>
<name>A0A3B3TEI8_9TELE</name>
<keyword evidence="9" id="KW-1185">Reference proteome</keyword>
<feature type="region of interest" description="Disordered" evidence="6">
    <location>
        <begin position="335"/>
        <end position="419"/>
    </location>
</feature>
<dbReference type="AlphaFoldDB" id="A0A3B3TEI8"/>
<dbReference type="STRING" id="1676925.ENSPKIP00000041147"/>
<dbReference type="FunFam" id="1.25.40.90:FF:000006">
    <property type="entry name" value="Clathrin interactor 1"/>
    <property type="match status" value="1"/>
</dbReference>
<dbReference type="GeneTree" id="ENSGT00940000158217"/>
<feature type="region of interest" description="Disordered" evidence="6">
    <location>
        <begin position="440"/>
        <end position="506"/>
    </location>
</feature>
<evidence type="ECO:0000256" key="1">
    <source>
        <dbReference type="ARBA" id="ARBA00004496"/>
    </source>
</evidence>
<keyword evidence="3" id="KW-0963">Cytoplasm</keyword>
<sequence length="633" mass="68935">MTTSSLRRQVKNIVHNYTEAEVKVREATSNDPWGPSNALMSEIADLTYSMPAFAEVMGIIWKRLSDHGKNWRHVHKALILLDFLVKTGSEQVAQQCRQNMVMIQALREFQYVDRDGRDHGSYVREKATQVTGLIRDSERLQRERAEALLARGHVAGPVVHMGARELPPPYPGRHNRQPSMSAVYQEEFGRSRESPSSGNSFQSPSRASSDLEQARPQSSGEEELQLQVALALSREESEKPQPPVDSNEQAQLEIALRLSKENHKPAQPPPVALDIDEDTQLQIALSLSEAEHQQEQRNRQGDESLLQKALEESRRETQAGGGACHSTFADEVDIFGPSSAHAPSADLWDQRTGNSQPASQTHSDPWDILEPCSSTSAIPKPWVAPPASDASVLSIGPKLSTTDPWEPPKSSPCVQPAGQVGAFPIQTGLSSVDPFSALSEESPVANSHHALSAYRPGSPTDGDLFGEPKEDEELHNKDGGSQEPLDLSQVGKALPEPAPRAGCNPESFLGPVGASLVDLDNLIPSGAPAKVKNPFLTGPKDPTNPFHSQQARQTASQIRPSLASLQPLAAPHPPHAAPLSLSQQPHTLHLPYTQPPAFPVTRVFPDMPDDQPRSLLPYSAAPPSGEQRQNPFL</sequence>
<keyword evidence="4" id="KW-0597">Phosphoprotein</keyword>
<dbReference type="GO" id="GO:0005886">
    <property type="term" value="C:plasma membrane"/>
    <property type="evidence" value="ECO:0007669"/>
    <property type="project" value="TreeGrafter"/>
</dbReference>
<dbReference type="Ensembl" id="ENSPKIT00000022201.1">
    <property type="protein sequence ID" value="ENSPKIP00000041169.1"/>
    <property type="gene ID" value="ENSPKIG00000017812.1"/>
</dbReference>
<evidence type="ECO:0000256" key="6">
    <source>
        <dbReference type="SAM" id="MobiDB-lite"/>
    </source>
</evidence>
<evidence type="ECO:0000256" key="5">
    <source>
        <dbReference type="ARBA" id="ARBA00023121"/>
    </source>
</evidence>
<dbReference type="SUPFAM" id="SSF48464">
    <property type="entry name" value="ENTH/VHS domain"/>
    <property type="match status" value="1"/>
</dbReference>
<evidence type="ECO:0000256" key="2">
    <source>
        <dbReference type="ARBA" id="ARBA00010130"/>
    </source>
</evidence>